<dbReference type="EC" id="3.2.2.31" evidence="3 13"/>
<evidence type="ECO:0000256" key="9">
    <source>
        <dbReference type="ARBA" id="ARBA00023004"/>
    </source>
</evidence>
<dbReference type="PROSITE" id="PS00764">
    <property type="entry name" value="ENDONUCLEASE_III_1"/>
    <property type="match status" value="1"/>
</dbReference>
<dbReference type="InterPro" id="IPR015797">
    <property type="entry name" value="NUDIX_hydrolase-like_dom_sf"/>
</dbReference>
<dbReference type="SUPFAM" id="SSF48150">
    <property type="entry name" value="DNA-glycosylase"/>
    <property type="match status" value="1"/>
</dbReference>
<dbReference type="Pfam" id="PF00730">
    <property type="entry name" value="HhH-GPD"/>
    <property type="match status" value="1"/>
</dbReference>
<dbReference type="Pfam" id="PF14815">
    <property type="entry name" value="NUDIX_4"/>
    <property type="match status" value="1"/>
</dbReference>
<evidence type="ECO:0000256" key="8">
    <source>
        <dbReference type="ARBA" id="ARBA00022801"/>
    </source>
</evidence>
<protein>
    <recommendedName>
        <fullName evidence="4 13">Adenine DNA glycosylase</fullName>
        <ecNumber evidence="3 13">3.2.2.31</ecNumber>
    </recommendedName>
</protein>
<comment type="cofactor">
    <cofactor evidence="13">
        <name>[4Fe-4S] cluster</name>
        <dbReference type="ChEBI" id="CHEBI:49883"/>
    </cofactor>
    <text evidence="13">Binds 1 [4Fe-4S] cluster.</text>
</comment>
<dbReference type="CDD" id="cd03431">
    <property type="entry name" value="NUDIX_DNA_Glycosylase_C-MutY"/>
    <property type="match status" value="1"/>
</dbReference>
<dbReference type="SMART" id="SM00478">
    <property type="entry name" value="ENDO3c"/>
    <property type="match status" value="1"/>
</dbReference>
<name>A0AA88I4Z4_ARTSF</name>
<comment type="catalytic activity">
    <reaction evidence="1 13">
        <text>Hydrolyzes free adenine bases from 7,8-dihydro-8-oxoguanine:adenine mismatched double-stranded DNA, leaving an apurinic site.</text>
        <dbReference type="EC" id="3.2.2.31"/>
    </reaction>
</comment>
<dbReference type="GO" id="GO:0005634">
    <property type="term" value="C:nucleus"/>
    <property type="evidence" value="ECO:0007669"/>
    <property type="project" value="TreeGrafter"/>
</dbReference>
<comment type="function">
    <text evidence="13">Adenine glycosylase active on G-A mispairs.</text>
</comment>
<accession>A0AA88I4Z4</accession>
<dbReference type="GO" id="GO:0051539">
    <property type="term" value="F:4 iron, 4 sulfur cluster binding"/>
    <property type="evidence" value="ECO:0007669"/>
    <property type="project" value="UniProtKB-UniRule"/>
</dbReference>
<feature type="region of interest" description="Disordered" evidence="14">
    <location>
        <begin position="446"/>
        <end position="475"/>
    </location>
</feature>
<sequence length="475" mass="54382">MGWNCIEDISYGGEARLSGTMTRKTVKIAKGCTHELHYFSTEEINIFQTCLLAWYSKNKRRLPWREIAEVEEDENKRGYCVWVSEIMLQQTQVATVISYYNRWMEKFPTVKTLSQGTLEDVHKLWAGLGYYSRGTRLLEGAKKIEDQMNGQVPQSSSELIKIPGIGRYTACAVASIAYGERKGVVDGNVLRVMTRLRLIGSDVTNQETVEHIWSLADQVVDQDRPGDFNQAVMELGAAVCLPRNPLCAACPISSICKAFERTRIPKPKNKNRKEKASSLYDIEDCHLCLPKENPFVTADGVQNYPRKKKKTAAREQKYFVYIVHKKEKEFLVFQRPSEGLFANLWEFPCIEADEEMKDSIFLETIGIKTSAAIKCGETFHKLSHINQYYIVNELKVDGDSQILLPSTHQKMEWLTEEKIKSSVASTAMKKIFQEWKNKLEKTVKPEIRRKRKADSKISGGDMKRQPSINSFFKAE</sequence>
<dbReference type="GO" id="GO:0035485">
    <property type="term" value="F:adenine/guanine mispair binding"/>
    <property type="evidence" value="ECO:0007669"/>
    <property type="project" value="TreeGrafter"/>
</dbReference>
<evidence type="ECO:0000256" key="10">
    <source>
        <dbReference type="ARBA" id="ARBA00023014"/>
    </source>
</evidence>
<evidence type="ECO:0000256" key="7">
    <source>
        <dbReference type="ARBA" id="ARBA00022763"/>
    </source>
</evidence>
<dbReference type="InterPro" id="IPR029119">
    <property type="entry name" value="MutY_C"/>
</dbReference>
<evidence type="ECO:0000313" key="17">
    <source>
        <dbReference type="Proteomes" id="UP001187531"/>
    </source>
</evidence>
<keyword evidence="11" id="KW-0234">DNA repair</keyword>
<dbReference type="Gene3D" id="1.10.1670.10">
    <property type="entry name" value="Helix-hairpin-Helix base-excision DNA repair enzymes (C-terminal)"/>
    <property type="match status" value="1"/>
</dbReference>
<keyword evidence="6" id="KW-0479">Metal-binding</keyword>
<dbReference type="GO" id="GO:0034039">
    <property type="term" value="F:8-oxo-7,8-dihydroguanine DNA N-glycosylase activity"/>
    <property type="evidence" value="ECO:0007669"/>
    <property type="project" value="TreeGrafter"/>
</dbReference>
<keyword evidence="8" id="KW-0378">Hydrolase</keyword>
<dbReference type="PANTHER" id="PTHR42944">
    <property type="entry name" value="ADENINE DNA GLYCOSYLASE"/>
    <property type="match status" value="1"/>
</dbReference>
<dbReference type="Proteomes" id="UP001187531">
    <property type="component" value="Unassembled WGS sequence"/>
</dbReference>
<dbReference type="CDD" id="cd00056">
    <property type="entry name" value="ENDO3c"/>
    <property type="match status" value="1"/>
</dbReference>
<keyword evidence="5" id="KW-0004">4Fe-4S</keyword>
<evidence type="ECO:0000256" key="11">
    <source>
        <dbReference type="ARBA" id="ARBA00023204"/>
    </source>
</evidence>
<dbReference type="FunFam" id="1.10.1670.10:FF:000002">
    <property type="entry name" value="Adenine DNA glycosylase"/>
    <property type="match status" value="1"/>
</dbReference>
<dbReference type="Gene3D" id="3.90.79.10">
    <property type="entry name" value="Nucleoside Triphosphate Pyrophosphohydrolase"/>
    <property type="match status" value="1"/>
</dbReference>
<evidence type="ECO:0000256" key="12">
    <source>
        <dbReference type="ARBA" id="ARBA00023295"/>
    </source>
</evidence>
<evidence type="ECO:0000256" key="2">
    <source>
        <dbReference type="ARBA" id="ARBA00008343"/>
    </source>
</evidence>
<dbReference type="InterPro" id="IPR004036">
    <property type="entry name" value="Endonuclease-III-like_CS2"/>
</dbReference>
<comment type="similarity">
    <text evidence="2 13">Belongs to the Nth/MutY family.</text>
</comment>
<dbReference type="InterPro" id="IPR011257">
    <property type="entry name" value="DNA_glycosylase"/>
</dbReference>
<keyword evidence="7 13" id="KW-0227">DNA damage</keyword>
<dbReference type="SUPFAM" id="SSF55811">
    <property type="entry name" value="Nudix"/>
    <property type="match status" value="1"/>
</dbReference>
<keyword evidence="10" id="KW-0411">Iron-sulfur</keyword>
<comment type="caution">
    <text evidence="16">The sequence shown here is derived from an EMBL/GenBank/DDBJ whole genome shotgun (WGS) entry which is preliminary data.</text>
</comment>
<evidence type="ECO:0000313" key="16">
    <source>
        <dbReference type="EMBL" id="KAK2721609.1"/>
    </source>
</evidence>
<dbReference type="GO" id="GO:0006284">
    <property type="term" value="P:base-excision repair"/>
    <property type="evidence" value="ECO:0007669"/>
    <property type="project" value="UniProtKB-UniRule"/>
</dbReference>
<evidence type="ECO:0000256" key="13">
    <source>
        <dbReference type="RuleBase" id="RU365096"/>
    </source>
</evidence>
<evidence type="ECO:0000259" key="15">
    <source>
        <dbReference type="SMART" id="SM00478"/>
    </source>
</evidence>
<evidence type="ECO:0000256" key="5">
    <source>
        <dbReference type="ARBA" id="ARBA00022485"/>
    </source>
</evidence>
<evidence type="ECO:0000256" key="1">
    <source>
        <dbReference type="ARBA" id="ARBA00000843"/>
    </source>
</evidence>
<reference evidence="16" key="1">
    <citation type="submission" date="2023-07" db="EMBL/GenBank/DDBJ databases">
        <title>Chromosome-level genome assembly of Artemia franciscana.</title>
        <authorList>
            <person name="Jo E."/>
        </authorList>
    </citation>
    <scope>NUCLEOTIDE SEQUENCE</scope>
    <source>
        <tissue evidence="16">Whole body</tissue>
    </source>
</reference>
<dbReference type="PROSITE" id="PS01155">
    <property type="entry name" value="ENDONUCLEASE_III_2"/>
    <property type="match status" value="1"/>
</dbReference>
<proteinExistence type="inferred from homology"/>
<dbReference type="Gene3D" id="1.10.340.30">
    <property type="entry name" value="Hypothetical protein, domain 2"/>
    <property type="match status" value="1"/>
</dbReference>
<feature type="compositionally biased region" description="Polar residues" evidence="14">
    <location>
        <begin position="466"/>
        <end position="475"/>
    </location>
</feature>
<dbReference type="FunFam" id="1.10.340.30:FF:000002">
    <property type="entry name" value="Adenine DNA glycosylase"/>
    <property type="match status" value="1"/>
</dbReference>
<dbReference type="InterPro" id="IPR023170">
    <property type="entry name" value="HhH_base_excis_C"/>
</dbReference>
<dbReference type="EMBL" id="JAVRJZ010000006">
    <property type="protein sequence ID" value="KAK2721609.1"/>
    <property type="molecule type" value="Genomic_DNA"/>
</dbReference>
<dbReference type="InterPro" id="IPR044298">
    <property type="entry name" value="MIG/MutY"/>
</dbReference>
<evidence type="ECO:0000256" key="6">
    <source>
        <dbReference type="ARBA" id="ARBA00022723"/>
    </source>
</evidence>
<dbReference type="PANTHER" id="PTHR42944:SF1">
    <property type="entry name" value="ADENINE DNA GLYCOSYLASE"/>
    <property type="match status" value="1"/>
</dbReference>
<dbReference type="GO" id="GO:0000701">
    <property type="term" value="F:purine-specific mismatch base pair DNA N-glycosylase activity"/>
    <property type="evidence" value="ECO:0007669"/>
    <property type="project" value="UniProtKB-EC"/>
</dbReference>
<evidence type="ECO:0000256" key="4">
    <source>
        <dbReference type="ARBA" id="ARBA00022023"/>
    </source>
</evidence>
<keyword evidence="12 13" id="KW-0326">Glycosidase</keyword>
<keyword evidence="9 13" id="KW-0408">Iron</keyword>
<dbReference type="InterPro" id="IPR003651">
    <property type="entry name" value="Endonuclease3_FeS-loop_motif"/>
</dbReference>
<evidence type="ECO:0000256" key="14">
    <source>
        <dbReference type="SAM" id="MobiDB-lite"/>
    </source>
</evidence>
<gene>
    <name evidence="16" type="ORF">QYM36_003791</name>
</gene>
<dbReference type="SMART" id="SM00525">
    <property type="entry name" value="FES"/>
    <property type="match status" value="1"/>
</dbReference>
<dbReference type="InterPro" id="IPR004035">
    <property type="entry name" value="Endouclease-III_FeS-bd_BS"/>
</dbReference>
<dbReference type="GO" id="GO:0046872">
    <property type="term" value="F:metal ion binding"/>
    <property type="evidence" value="ECO:0007669"/>
    <property type="project" value="UniProtKB-UniRule"/>
</dbReference>
<evidence type="ECO:0000256" key="3">
    <source>
        <dbReference type="ARBA" id="ARBA00012045"/>
    </source>
</evidence>
<dbReference type="GO" id="GO:0032357">
    <property type="term" value="F:oxidized purine DNA binding"/>
    <property type="evidence" value="ECO:0007669"/>
    <property type="project" value="TreeGrafter"/>
</dbReference>
<dbReference type="GO" id="GO:0006298">
    <property type="term" value="P:mismatch repair"/>
    <property type="evidence" value="ECO:0007669"/>
    <property type="project" value="TreeGrafter"/>
</dbReference>
<dbReference type="InterPro" id="IPR003265">
    <property type="entry name" value="HhH-GPD_domain"/>
</dbReference>
<organism evidence="16 17">
    <name type="scientific">Artemia franciscana</name>
    <name type="common">Brine shrimp</name>
    <name type="synonym">Artemia sanfranciscana</name>
    <dbReference type="NCBI Taxonomy" id="6661"/>
    <lineage>
        <taxon>Eukaryota</taxon>
        <taxon>Metazoa</taxon>
        <taxon>Ecdysozoa</taxon>
        <taxon>Arthropoda</taxon>
        <taxon>Crustacea</taxon>
        <taxon>Branchiopoda</taxon>
        <taxon>Anostraca</taxon>
        <taxon>Artemiidae</taxon>
        <taxon>Artemia</taxon>
    </lineage>
</organism>
<feature type="domain" description="HhH-GPD" evidence="15">
    <location>
        <begin position="87"/>
        <end position="238"/>
    </location>
</feature>
<keyword evidence="17" id="KW-1185">Reference proteome</keyword>
<dbReference type="AlphaFoldDB" id="A0AA88I4Z4"/>